<proteinExistence type="predicted"/>
<dbReference type="SUPFAM" id="SSF88713">
    <property type="entry name" value="Glycoside hydrolase/deacetylase"/>
    <property type="match status" value="1"/>
</dbReference>
<gene>
    <name evidence="6" type="ordered locus">Sfum_0960</name>
</gene>
<sequence length="244" mass="28314">MLQVNADDLGRTEKITDRIMACHRHGRIHSASLMAFMNDSERAAALAREHCLPLGLHLNFTQELTGRTVSGKLRGQHQRVAAYLKARKASQILFNPFLCKAFDYVFRAQWDEFSRLLGKAPARIDGHHHMHLCMNMLLHNGIPEGLNVRRNFTFRRGEKNLINRYYRHLVDTWLSKKYKITDAFYSIAPIEWGRLNELILLSKNSHVEVMVHPGVDAEFYFLTSDPGRAFALGRFLPKWFHMIK</sequence>
<keyword evidence="4" id="KW-0460">Magnesium</keyword>
<dbReference type="AlphaFoldDB" id="A0LGV4"/>
<protein>
    <recommendedName>
        <fullName evidence="8">YdjC family protein</fullName>
    </recommendedName>
</protein>
<dbReference type="GO" id="GO:0046872">
    <property type="term" value="F:metal ion binding"/>
    <property type="evidence" value="ECO:0007669"/>
    <property type="project" value="UniProtKB-KW"/>
</dbReference>
<organism evidence="6 7">
    <name type="scientific">Syntrophobacter fumaroxidans (strain DSM 10017 / MPOB)</name>
    <dbReference type="NCBI Taxonomy" id="335543"/>
    <lineage>
        <taxon>Bacteria</taxon>
        <taxon>Pseudomonadati</taxon>
        <taxon>Thermodesulfobacteriota</taxon>
        <taxon>Syntrophobacteria</taxon>
        <taxon>Syntrophobacterales</taxon>
        <taxon>Syntrophobacteraceae</taxon>
        <taxon>Syntrophobacter</taxon>
    </lineage>
</organism>
<evidence type="ECO:0000256" key="4">
    <source>
        <dbReference type="ARBA" id="ARBA00022842"/>
    </source>
</evidence>
<evidence type="ECO:0000313" key="6">
    <source>
        <dbReference type="EMBL" id="ABK16656.1"/>
    </source>
</evidence>
<dbReference type="HOGENOM" id="CLU_1137568_0_0_7"/>
<reference evidence="6 7" key="1">
    <citation type="submission" date="2006-10" db="EMBL/GenBank/DDBJ databases">
        <title>Complete sequence of Syntrophobacter fumaroxidans MPOB.</title>
        <authorList>
            <consortium name="US DOE Joint Genome Institute"/>
            <person name="Copeland A."/>
            <person name="Lucas S."/>
            <person name="Lapidus A."/>
            <person name="Barry K."/>
            <person name="Detter J.C."/>
            <person name="Glavina del Rio T."/>
            <person name="Hammon N."/>
            <person name="Israni S."/>
            <person name="Pitluck S."/>
            <person name="Goltsman E.G."/>
            <person name="Martinez M."/>
            <person name="Schmutz J."/>
            <person name="Larimer F."/>
            <person name="Land M."/>
            <person name="Hauser L."/>
            <person name="Kyrpides N."/>
            <person name="Kim E."/>
            <person name="Boone D.R."/>
            <person name="Brockman F."/>
            <person name="Culley D."/>
            <person name="Ferry J."/>
            <person name="Gunsalus R."/>
            <person name="McInerney M.J."/>
            <person name="Morrison M."/>
            <person name="Plugge C."/>
            <person name="Rohlin L."/>
            <person name="Scholten J."/>
            <person name="Sieber J."/>
            <person name="Stams A.J.M."/>
            <person name="Worm P."/>
            <person name="Henstra A.M."/>
            <person name="Richardson P."/>
        </authorList>
    </citation>
    <scope>NUCLEOTIDE SEQUENCE [LARGE SCALE GENOMIC DNA]</scope>
    <source>
        <strain evidence="7">DSM 10017 / MPOB</strain>
    </source>
</reference>
<dbReference type="CDD" id="cd10788">
    <property type="entry name" value="YdjC_like"/>
    <property type="match status" value="1"/>
</dbReference>
<dbReference type="Pfam" id="PF04794">
    <property type="entry name" value="YdjC"/>
    <property type="match status" value="1"/>
</dbReference>
<comment type="cofactor">
    <cofactor evidence="1">
        <name>Mg(2+)</name>
        <dbReference type="ChEBI" id="CHEBI:18420"/>
    </cofactor>
</comment>
<name>A0LGV4_SYNFM</name>
<dbReference type="RefSeq" id="WP_011697827.1">
    <property type="nucleotide sequence ID" value="NC_008554.1"/>
</dbReference>
<dbReference type="PANTHER" id="PTHR31609">
    <property type="entry name" value="YDJC DEACETYLASE FAMILY MEMBER"/>
    <property type="match status" value="1"/>
</dbReference>
<dbReference type="GO" id="GO:0016787">
    <property type="term" value="F:hydrolase activity"/>
    <property type="evidence" value="ECO:0007669"/>
    <property type="project" value="UniProtKB-KW"/>
</dbReference>
<evidence type="ECO:0000313" key="7">
    <source>
        <dbReference type="Proteomes" id="UP000001784"/>
    </source>
</evidence>
<dbReference type="GO" id="GO:0005975">
    <property type="term" value="P:carbohydrate metabolic process"/>
    <property type="evidence" value="ECO:0007669"/>
    <property type="project" value="InterPro"/>
</dbReference>
<evidence type="ECO:0008006" key="8">
    <source>
        <dbReference type="Google" id="ProtNLM"/>
    </source>
</evidence>
<keyword evidence="7" id="KW-1185">Reference proteome</keyword>
<evidence type="ECO:0000256" key="5">
    <source>
        <dbReference type="ARBA" id="ARBA00023277"/>
    </source>
</evidence>
<dbReference type="OrthoDB" id="5453243at2"/>
<keyword evidence="3" id="KW-0378">Hydrolase</keyword>
<dbReference type="PANTHER" id="PTHR31609:SF1">
    <property type="entry name" value="CARBOHYDRATE DEACETYLASE"/>
    <property type="match status" value="1"/>
</dbReference>
<accession>A0LGV4</accession>
<dbReference type="Proteomes" id="UP000001784">
    <property type="component" value="Chromosome"/>
</dbReference>
<dbReference type="STRING" id="335543.Sfum_0960"/>
<keyword evidence="2" id="KW-0479">Metal-binding</keyword>
<keyword evidence="5" id="KW-0119">Carbohydrate metabolism</keyword>
<evidence type="ECO:0000256" key="1">
    <source>
        <dbReference type="ARBA" id="ARBA00001946"/>
    </source>
</evidence>
<dbReference type="InterPro" id="IPR011330">
    <property type="entry name" value="Glyco_hydro/deAcase_b/a-brl"/>
</dbReference>
<dbReference type="InParanoid" id="A0LGV4"/>
<dbReference type="eggNOG" id="COG3394">
    <property type="taxonomic scope" value="Bacteria"/>
</dbReference>
<dbReference type="Gene3D" id="3.20.20.370">
    <property type="entry name" value="Glycoside hydrolase/deacetylase"/>
    <property type="match status" value="1"/>
</dbReference>
<dbReference type="KEGG" id="sfu:Sfum_0960"/>
<dbReference type="GO" id="GO:0019213">
    <property type="term" value="F:deacetylase activity"/>
    <property type="evidence" value="ECO:0007669"/>
    <property type="project" value="TreeGrafter"/>
</dbReference>
<evidence type="ECO:0000256" key="2">
    <source>
        <dbReference type="ARBA" id="ARBA00022723"/>
    </source>
</evidence>
<dbReference type="EMBL" id="CP000478">
    <property type="protein sequence ID" value="ABK16656.1"/>
    <property type="molecule type" value="Genomic_DNA"/>
</dbReference>
<evidence type="ECO:0000256" key="3">
    <source>
        <dbReference type="ARBA" id="ARBA00022801"/>
    </source>
</evidence>
<dbReference type="InterPro" id="IPR006879">
    <property type="entry name" value="YdjC-like"/>
</dbReference>